<dbReference type="RefSeq" id="WP_009337041.1">
    <property type="nucleotide sequence ID" value="NZ_CCAZ020000001.1"/>
</dbReference>
<keyword evidence="1" id="KW-0472">Membrane</keyword>
<dbReference type="EMBL" id="CCAZ020000001">
    <property type="protein sequence ID" value="CEG07347.1"/>
    <property type="molecule type" value="Genomic_DNA"/>
</dbReference>
<accession>A0A090MM40</accession>
<organism evidence="2 3">
    <name type="scientific">Afipia felis</name>
    <name type="common">Cat scratch disease bacillus</name>
    <dbReference type="NCBI Taxonomy" id="1035"/>
    <lineage>
        <taxon>Bacteria</taxon>
        <taxon>Pseudomonadati</taxon>
        <taxon>Pseudomonadota</taxon>
        <taxon>Alphaproteobacteria</taxon>
        <taxon>Hyphomicrobiales</taxon>
        <taxon>Nitrobacteraceae</taxon>
        <taxon>Afipia</taxon>
    </lineage>
</organism>
<evidence type="ECO:0000256" key="1">
    <source>
        <dbReference type="SAM" id="Phobius"/>
    </source>
</evidence>
<evidence type="ECO:0000313" key="3">
    <source>
        <dbReference type="Proteomes" id="UP000035762"/>
    </source>
</evidence>
<proteinExistence type="predicted"/>
<dbReference type="OrthoDB" id="9811967at2"/>
<keyword evidence="1" id="KW-1133">Transmembrane helix</keyword>
<dbReference type="AlphaFoldDB" id="A0A090MM40"/>
<evidence type="ECO:0000313" key="2">
    <source>
        <dbReference type="EMBL" id="CEG07347.1"/>
    </source>
</evidence>
<keyword evidence="1" id="KW-0812">Transmembrane</keyword>
<feature type="transmembrane region" description="Helical" evidence="1">
    <location>
        <begin position="21"/>
        <end position="41"/>
    </location>
</feature>
<gene>
    <name evidence="2" type="ORF">BN961_00736</name>
</gene>
<comment type="caution">
    <text evidence="2">The sequence shown here is derived from an EMBL/GenBank/DDBJ whole genome shotgun (WGS) entry which is preliminary data.</text>
</comment>
<protein>
    <submittedName>
        <fullName evidence="2">Uncharacterized protein</fullName>
    </submittedName>
</protein>
<sequence length="62" mass="7247">MRIEPFRDPRESDSGWRARRLIDIGSIVVLLAVMLAGYYYFTRPEIAPTQTSFIVPSQHVHW</sequence>
<name>A0A090MM40_AFIFE</name>
<dbReference type="Proteomes" id="UP000035762">
    <property type="component" value="Unassembled WGS sequence"/>
</dbReference>
<keyword evidence="3" id="KW-1185">Reference proteome</keyword>
<reference evidence="2 3" key="1">
    <citation type="journal article" date="2014" name="Genome Announc.">
        <title>Genome Sequence of Afipia felis Strain 76713, Isolated in Hospital Water Using an Amoeba Co-Culture Procedure.</title>
        <authorList>
            <person name="Benamar S."/>
            <person name="La Scola B."/>
            <person name="Croce O."/>
        </authorList>
    </citation>
    <scope>NUCLEOTIDE SEQUENCE [LARGE SCALE GENOMIC DNA]</scope>
    <source>
        <strain evidence="2 3">76713</strain>
    </source>
</reference>